<keyword evidence="4 7" id="KW-0863">Zinc-finger</keyword>
<organism evidence="10 11">
    <name type="scientific">Chironomus riparius</name>
    <dbReference type="NCBI Taxonomy" id="315576"/>
    <lineage>
        <taxon>Eukaryota</taxon>
        <taxon>Metazoa</taxon>
        <taxon>Ecdysozoa</taxon>
        <taxon>Arthropoda</taxon>
        <taxon>Hexapoda</taxon>
        <taxon>Insecta</taxon>
        <taxon>Pterygota</taxon>
        <taxon>Neoptera</taxon>
        <taxon>Endopterygota</taxon>
        <taxon>Diptera</taxon>
        <taxon>Nematocera</taxon>
        <taxon>Chironomoidea</taxon>
        <taxon>Chironomidae</taxon>
        <taxon>Chironominae</taxon>
        <taxon>Chironomus</taxon>
    </lineage>
</organism>
<feature type="compositionally biased region" description="Basic residues" evidence="8">
    <location>
        <begin position="73"/>
        <end position="92"/>
    </location>
</feature>
<evidence type="ECO:0000313" key="11">
    <source>
        <dbReference type="Proteomes" id="UP001153620"/>
    </source>
</evidence>
<evidence type="ECO:0000256" key="4">
    <source>
        <dbReference type="ARBA" id="ARBA00022771"/>
    </source>
</evidence>
<sequence length="246" mass="28332">MNPKCIQCEKTESVLWRKNLESAEICNDCFETNLGKTEDLKERETQSVSDKTEKEASPKDIEIFSAPIESSKTRKSTRSTRFKSKAITRQKSTKSVSRRSCIFKSAKPFKTPNNICAETRTKTHLFYNGFYYQVGDIVSVISKGKKYYAQIRSLMVDTFCEKSVVLTWLIPTTSSPDPNEEFDPSTYLIGLEEDLPRRIANTIEFVMHAPSNYYYTPTEPYPKPEILEDGLYSEKNKKGFVWTNMI</sequence>
<keyword evidence="11" id="KW-1185">Reference proteome</keyword>
<dbReference type="GO" id="GO:0005634">
    <property type="term" value="C:nucleus"/>
    <property type="evidence" value="ECO:0007669"/>
    <property type="project" value="UniProtKB-SubCell"/>
</dbReference>
<dbReference type="SUPFAM" id="SSF57716">
    <property type="entry name" value="Glucocorticoid receptor-like (DNA-binding domain)"/>
    <property type="match status" value="1"/>
</dbReference>
<dbReference type="AlphaFoldDB" id="A0A9N9S7H8"/>
<gene>
    <name evidence="10" type="ORF">CHIRRI_LOCUS15173</name>
</gene>
<comment type="subcellular location">
    <subcellularLocation>
        <location evidence="1">Nucleus</location>
    </subcellularLocation>
</comment>
<evidence type="ECO:0000256" key="6">
    <source>
        <dbReference type="ARBA" id="ARBA00023242"/>
    </source>
</evidence>
<evidence type="ECO:0000256" key="8">
    <source>
        <dbReference type="SAM" id="MobiDB-lite"/>
    </source>
</evidence>
<dbReference type="PANTHER" id="PTHR13340">
    <property type="entry name" value="GATA ZINC FINGER DOMAIN-CONTAINING"/>
    <property type="match status" value="1"/>
</dbReference>
<feature type="region of interest" description="Disordered" evidence="8">
    <location>
        <begin position="70"/>
        <end position="93"/>
    </location>
</feature>
<dbReference type="InterPro" id="IPR039050">
    <property type="entry name" value="GATAD1"/>
</dbReference>
<dbReference type="GO" id="GO:0043565">
    <property type="term" value="F:sequence-specific DNA binding"/>
    <property type="evidence" value="ECO:0007669"/>
    <property type="project" value="InterPro"/>
</dbReference>
<evidence type="ECO:0000256" key="3">
    <source>
        <dbReference type="ARBA" id="ARBA00022723"/>
    </source>
</evidence>
<dbReference type="GO" id="GO:0008270">
    <property type="term" value="F:zinc ion binding"/>
    <property type="evidence" value="ECO:0007669"/>
    <property type="project" value="UniProtKB-KW"/>
</dbReference>
<name>A0A9N9S7H8_9DIPT</name>
<dbReference type="InterPro" id="IPR000679">
    <property type="entry name" value="Znf_GATA"/>
</dbReference>
<evidence type="ECO:0000256" key="5">
    <source>
        <dbReference type="ARBA" id="ARBA00022833"/>
    </source>
</evidence>
<keyword evidence="5" id="KW-0862">Zinc</keyword>
<accession>A0A9N9S7H8</accession>
<evidence type="ECO:0000256" key="2">
    <source>
        <dbReference type="ARBA" id="ARBA00014943"/>
    </source>
</evidence>
<keyword evidence="6" id="KW-0539">Nucleus</keyword>
<dbReference type="GO" id="GO:0006355">
    <property type="term" value="P:regulation of DNA-templated transcription"/>
    <property type="evidence" value="ECO:0007669"/>
    <property type="project" value="InterPro"/>
</dbReference>
<reference evidence="10" key="1">
    <citation type="submission" date="2022-01" db="EMBL/GenBank/DDBJ databases">
        <authorList>
            <person name="King R."/>
        </authorList>
    </citation>
    <scope>NUCLEOTIDE SEQUENCE</scope>
</reference>
<dbReference type="PANTHER" id="PTHR13340:SF2">
    <property type="entry name" value="GATA ZINC FINGER DOMAIN-CONTAINING PROTEIN 1"/>
    <property type="match status" value="1"/>
</dbReference>
<evidence type="ECO:0000256" key="1">
    <source>
        <dbReference type="ARBA" id="ARBA00004123"/>
    </source>
</evidence>
<dbReference type="EMBL" id="OU895880">
    <property type="protein sequence ID" value="CAG9812368.1"/>
    <property type="molecule type" value="Genomic_DNA"/>
</dbReference>
<keyword evidence="3" id="KW-0479">Metal-binding</keyword>
<feature type="domain" description="GATA-type" evidence="9">
    <location>
        <begin position="1"/>
        <end position="29"/>
    </location>
</feature>
<evidence type="ECO:0000259" key="9">
    <source>
        <dbReference type="PROSITE" id="PS50114"/>
    </source>
</evidence>
<protein>
    <recommendedName>
        <fullName evidence="2">GATA zinc finger domain-containing protein 1</fullName>
    </recommendedName>
</protein>
<dbReference type="Proteomes" id="UP001153620">
    <property type="component" value="Chromosome 4"/>
</dbReference>
<dbReference type="PROSITE" id="PS50114">
    <property type="entry name" value="GATA_ZN_FINGER_2"/>
    <property type="match status" value="1"/>
</dbReference>
<dbReference type="OrthoDB" id="9994231at2759"/>
<evidence type="ECO:0000256" key="7">
    <source>
        <dbReference type="PROSITE-ProRule" id="PRU00094"/>
    </source>
</evidence>
<evidence type="ECO:0000313" key="10">
    <source>
        <dbReference type="EMBL" id="CAG9812368.1"/>
    </source>
</evidence>
<proteinExistence type="predicted"/>
<reference evidence="10" key="2">
    <citation type="submission" date="2022-10" db="EMBL/GenBank/DDBJ databases">
        <authorList>
            <consortium name="ENA_rothamsted_submissions"/>
            <consortium name="culmorum"/>
            <person name="King R."/>
        </authorList>
    </citation>
    <scope>NUCLEOTIDE SEQUENCE</scope>
</reference>
<dbReference type="GO" id="GO:0006325">
    <property type="term" value="P:chromatin organization"/>
    <property type="evidence" value="ECO:0007669"/>
    <property type="project" value="TreeGrafter"/>
</dbReference>